<dbReference type="SMART" id="SM00320">
    <property type="entry name" value="WD40"/>
    <property type="match status" value="12"/>
</dbReference>
<dbReference type="InterPro" id="IPR011600">
    <property type="entry name" value="Pept_C14_caspase"/>
</dbReference>
<dbReference type="InterPro" id="IPR015943">
    <property type="entry name" value="WD40/YVTN_repeat-like_dom_sf"/>
</dbReference>
<keyword evidence="1 3" id="KW-0853">WD repeat</keyword>
<feature type="repeat" description="WD" evidence="3">
    <location>
        <begin position="1162"/>
        <end position="1205"/>
    </location>
</feature>
<feature type="repeat" description="WD" evidence="3">
    <location>
        <begin position="798"/>
        <end position="841"/>
    </location>
</feature>
<evidence type="ECO:0000313" key="7">
    <source>
        <dbReference type="Proteomes" id="UP001631957"/>
    </source>
</evidence>
<keyword evidence="2" id="KW-0677">Repeat</keyword>
<dbReference type="InterPro" id="IPR027417">
    <property type="entry name" value="P-loop_NTPase"/>
</dbReference>
<feature type="repeat" description="WD" evidence="3">
    <location>
        <begin position="1571"/>
        <end position="1614"/>
    </location>
</feature>
<feature type="repeat" description="WD" evidence="3">
    <location>
        <begin position="1207"/>
        <end position="1250"/>
    </location>
</feature>
<feature type="repeat" description="WD" evidence="3">
    <location>
        <begin position="1076"/>
        <end position="1119"/>
    </location>
</feature>
<evidence type="ECO:0000256" key="2">
    <source>
        <dbReference type="ARBA" id="ARBA00022737"/>
    </source>
</evidence>
<evidence type="ECO:0000259" key="5">
    <source>
        <dbReference type="Pfam" id="PF13191"/>
    </source>
</evidence>
<dbReference type="PANTHER" id="PTHR19848">
    <property type="entry name" value="WD40 REPEAT PROTEIN"/>
    <property type="match status" value="1"/>
</dbReference>
<dbReference type="Gene3D" id="3.40.50.1460">
    <property type="match status" value="1"/>
</dbReference>
<dbReference type="PROSITE" id="PS50294">
    <property type="entry name" value="WD_REPEATS_REGION"/>
    <property type="match status" value="4"/>
</dbReference>
<dbReference type="InterPro" id="IPR036322">
    <property type="entry name" value="WD40_repeat_dom_sf"/>
</dbReference>
<dbReference type="Pfam" id="PF00656">
    <property type="entry name" value="Peptidase_C14"/>
    <property type="match status" value="1"/>
</dbReference>
<dbReference type="InterPro" id="IPR001680">
    <property type="entry name" value="WD40_rpt"/>
</dbReference>
<dbReference type="PANTHER" id="PTHR19848:SF8">
    <property type="entry name" value="F-BOX AND WD REPEAT DOMAIN CONTAINING 7"/>
    <property type="match status" value="1"/>
</dbReference>
<evidence type="ECO:0000313" key="6">
    <source>
        <dbReference type="EMBL" id="MFM9608924.1"/>
    </source>
</evidence>
<protein>
    <submittedName>
        <fullName evidence="6">Caspase family protein</fullName>
    </submittedName>
</protein>
<sequence>MREARRFFIALGVERYPNLPEHEQLGSVPSDIRAVRELLAGFGYQHVLPGLGEYESADQIRQKLRHWSADAALTPDDVVVFYYAGHGLVQDRDRHYLLCWDSRDDEDAATTALATEDLVRILCRGALSHLLLVLDTCAGAAGGADATALALQTIAYRRGGSGTAGGLWFLASARRKDLAEEGRFATALPAAVQVTTERTGQRQQFLDLTELVKAVNERFEADGTGQRAELASGLVTGLAPFLPNADYREALPPIGTDLELQRRAATLDLVDHFGPRSRGVEFESEHGLYFSGRTRVLTELTRWLTALEGDGRGRVVTGPPGCGKSAVLGRVVALSDPGYRARFKLDTLDPATVVPENCVTAAVHARHKRLDEIVDRIAVHLGIDADGTAALLQELTRRGRAGSPTVIVVDAVDEAGSDTAADAGGHGEPRRITRELLRPLSEIPGVRLLVGTRPELVGPLGATFHPIDLDRPGYRAERADVAGYVTKMLLAEEEPHVRSPYRDRPALAREVAAGVAAKAAGVFLYARTTARTLRSDLTPVDVHRPGWADDLPSEIGEAFDDYLARFGPDQPRVRRMLLPLAFSEGTGLPRGRIWTSLATALSGRECTESDITWLLDVAGAYVAEVVDDDRRSVYRLYHKALAEHLRRAAAGRTTSEVQAAVHRALADVVPALPDGGRDWFSAPPYVRQHLATHAAAAGLLPDLIGDPGFLLACEPLGLLRALASVDGDAPRRIRTAYEQVAHRLTPDRPLGDRAADLQLSARRCEADELAERIDGLGVSLPWTARWAWWSASGTHRLLSGHADRVDCVAVGDLDDRPIAVTGSPDATVRVWDLTTQRQIGEPLRAGVAVGAVAIGELGDYTVALVGRVDGVIQVWDLSAGQLYGGLLTGHTNSVQAISIGMLGDLPVALSAGHDGTARVWDLVARRQLGEALLGHRRTVRGVALAEVEGRAVAVTGGDDRAVRVWDLSGLGEGESARALGSPLIGPAESVTTLCVGEVDGRTTLLVGDNSGLLSMWDLAERRQIGQPVVAHRYFGASGVRSVVFGRFNGGPVALTCGRKETRLWELPGLRPVGPPLRGHVDQIQAAALASHTGTSLAVTVGRDRTARIWDLSADQPEERYSGQVHSVALYQTGDMAVVITGGGDGTARLWDLSGNVPVGAPMVGHFGRVRAVALGNVEGRLVALTGGEDTEVRVWDALTGAPMGEPLTGHTNSVRCVALGVLRDTPVVVSSSGDGTVRVWDYVTGRLRTPPLAGHIGGVQYMAVRAVGQGMEIAVATALGHAYLWRVTGPRIGSPEAHFDLKKLSLNAKAIGVAFLDDRPVVLSTYEGNGVHAHDIVTREPVGPPLLGHTDWALCATLAKVQNRTLVASMGSDDSVRVWDLATGSPLGPPFEVSTRVLEASKCPAPALGTANGTPIAVSADNREVRVWDLATMLPSGEPLSGADRGLVATDIVQLSGGRSALMTGSYFSGIRLHALEDGRQIAPHITSASSGLYDAASGRAGHRPVVVTSSWSGVDVWALEPRERLTKRFGMTRRALPHTFDGLTLVVSVADDFTLHAWEVDTQAPYSSPMTGHTARVTALRSGPPGTEYLLASASLDGTVRLWDLRTGAPAAPPMTDHAMGARSVDFLRLDSTDLLVSGAGDGTLRFWHPLTGEPAGHHLAPFPSPVRALVCAEVHGTPLLVAGDGFGLLRIWNTRDAGWTTELDVGSGINDIAVAETGYVCLATEMGAVALGLASADPGESP</sequence>
<proteinExistence type="predicted"/>
<dbReference type="SUPFAM" id="SSF50978">
    <property type="entry name" value="WD40 repeat-like"/>
    <property type="match status" value="3"/>
</dbReference>
<dbReference type="Gene3D" id="2.130.10.10">
    <property type="entry name" value="YVTN repeat-like/Quinoprotein amine dehydrogenase"/>
    <property type="match status" value="5"/>
</dbReference>
<dbReference type="SUPFAM" id="SSF52540">
    <property type="entry name" value="P-loop containing nucleoside triphosphate hydrolases"/>
    <property type="match status" value="1"/>
</dbReference>
<comment type="caution">
    <text evidence="6">The sequence shown here is derived from an EMBL/GenBank/DDBJ whole genome shotgun (WGS) entry which is preliminary data.</text>
</comment>
<reference evidence="6 7" key="1">
    <citation type="submission" date="2024-12" db="EMBL/GenBank/DDBJ databases">
        <title>Forecasting of Potato common scab and diversities of Pathogenic streptomyces spp. in china.</title>
        <authorList>
            <person name="Handique U."/>
            <person name="Wu J."/>
        </authorList>
    </citation>
    <scope>NUCLEOTIDE SEQUENCE [LARGE SCALE GENOMIC DNA]</scope>
    <source>
        <strain evidence="6 7">ZRIMU1530</strain>
    </source>
</reference>
<accession>A0ABW9HLI6</accession>
<evidence type="ECO:0000259" key="4">
    <source>
        <dbReference type="Pfam" id="PF00656"/>
    </source>
</evidence>
<keyword evidence="7" id="KW-1185">Reference proteome</keyword>
<evidence type="ECO:0000256" key="1">
    <source>
        <dbReference type="ARBA" id="ARBA00022574"/>
    </source>
</evidence>
<feature type="repeat" description="WD" evidence="3">
    <location>
        <begin position="887"/>
        <end position="930"/>
    </location>
</feature>
<dbReference type="InterPro" id="IPR041664">
    <property type="entry name" value="AAA_16"/>
</dbReference>
<feature type="domain" description="Orc1-like AAA ATPase" evidence="5">
    <location>
        <begin position="290"/>
        <end position="420"/>
    </location>
</feature>
<dbReference type="PROSITE" id="PS00678">
    <property type="entry name" value="WD_REPEATS_1"/>
    <property type="match status" value="7"/>
</dbReference>
<feature type="repeat" description="WD" evidence="3">
    <location>
        <begin position="1346"/>
        <end position="1389"/>
    </location>
</feature>
<feature type="repeat" description="WD" evidence="3">
    <location>
        <begin position="932"/>
        <end position="968"/>
    </location>
</feature>
<evidence type="ECO:0000256" key="3">
    <source>
        <dbReference type="PROSITE-ProRule" id="PRU00221"/>
    </source>
</evidence>
<dbReference type="Gene3D" id="3.40.50.300">
    <property type="entry name" value="P-loop containing nucleotide triphosphate hydrolases"/>
    <property type="match status" value="1"/>
</dbReference>
<organism evidence="6 7">
    <name type="scientific">Streptomyces niveiscabiei</name>
    <dbReference type="NCBI Taxonomy" id="164115"/>
    <lineage>
        <taxon>Bacteria</taxon>
        <taxon>Bacillati</taxon>
        <taxon>Actinomycetota</taxon>
        <taxon>Actinomycetes</taxon>
        <taxon>Kitasatosporales</taxon>
        <taxon>Streptomycetaceae</taxon>
        <taxon>Streptomyces</taxon>
    </lineage>
</organism>
<dbReference type="InterPro" id="IPR029030">
    <property type="entry name" value="Caspase-like_dom_sf"/>
</dbReference>
<dbReference type="InterPro" id="IPR019775">
    <property type="entry name" value="WD40_repeat_CS"/>
</dbReference>
<dbReference type="Proteomes" id="UP001631957">
    <property type="component" value="Unassembled WGS sequence"/>
</dbReference>
<dbReference type="Pfam" id="PF13191">
    <property type="entry name" value="AAA_16"/>
    <property type="match status" value="1"/>
</dbReference>
<feature type="domain" description="Peptidase C14 caspase" evidence="4">
    <location>
        <begin position="10"/>
        <end position="227"/>
    </location>
</feature>
<dbReference type="PRINTS" id="PR00320">
    <property type="entry name" value="GPROTEINBRPT"/>
</dbReference>
<dbReference type="SUPFAM" id="SSF52129">
    <property type="entry name" value="Caspase-like"/>
    <property type="match status" value="1"/>
</dbReference>
<name>A0ABW9HLI6_9ACTN</name>
<dbReference type="EMBL" id="JBJVNI010000004">
    <property type="protein sequence ID" value="MFM9608924.1"/>
    <property type="molecule type" value="Genomic_DNA"/>
</dbReference>
<dbReference type="Pfam" id="PF00400">
    <property type="entry name" value="WD40"/>
    <property type="match status" value="7"/>
</dbReference>
<feature type="repeat" description="WD" evidence="3">
    <location>
        <begin position="1138"/>
        <end position="1153"/>
    </location>
</feature>
<dbReference type="CDD" id="cd00200">
    <property type="entry name" value="WD40"/>
    <property type="match status" value="2"/>
</dbReference>
<dbReference type="PROSITE" id="PS50082">
    <property type="entry name" value="WD_REPEATS_2"/>
    <property type="match status" value="9"/>
</dbReference>
<gene>
    <name evidence="6" type="ORF">ACKI18_09375</name>
</gene>
<dbReference type="InterPro" id="IPR020472">
    <property type="entry name" value="WD40_PAC1"/>
</dbReference>